<dbReference type="OrthoDB" id="9782842at2"/>
<evidence type="ECO:0000313" key="3">
    <source>
        <dbReference type="EMBL" id="BAI80528.1"/>
    </source>
</evidence>
<dbReference type="AlphaFoldDB" id="D3PD55"/>
<sequence>MDCIKYRKLISAYVDNELEEIESEKVISHLLECKSCKLFYENLLLLKDDIKEAFSMNNYDYDCSNQIMSKLVFAKPTYNRKKFSKIYVAIAVIFLIAISLLLFKKTETQSQMASEYKLEKYVAEHLEKNRVIDLNKVTNVSYDR</sequence>
<dbReference type="HOGENOM" id="CLU_147902_0_0_0"/>
<keyword evidence="4" id="KW-1185">Reference proteome</keyword>
<name>D3PD55_DEFDS</name>
<dbReference type="Pfam" id="PF13490">
    <property type="entry name" value="zf-HC2"/>
    <property type="match status" value="1"/>
</dbReference>
<keyword evidence="1" id="KW-1133">Transmembrane helix</keyword>
<dbReference type="STRING" id="639282.DEFDS_1058"/>
<dbReference type="InterPro" id="IPR027383">
    <property type="entry name" value="Znf_put"/>
</dbReference>
<organism evidence="3 4">
    <name type="scientific">Deferribacter desulfuricans (strain DSM 14783 / JCM 11476 / NBRC 101012 / SSM1)</name>
    <dbReference type="NCBI Taxonomy" id="639282"/>
    <lineage>
        <taxon>Bacteria</taxon>
        <taxon>Pseudomonadati</taxon>
        <taxon>Deferribacterota</taxon>
        <taxon>Deferribacteres</taxon>
        <taxon>Deferribacterales</taxon>
        <taxon>Deferribacteraceae</taxon>
        <taxon>Deferribacter</taxon>
    </lineage>
</organism>
<dbReference type="KEGG" id="ddf:DEFDS_1058"/>
<feature type="transmembrane region" description="Helical" evidence="1">
    <location>
        <begin position="86"/>
        <end position="103"/>
    </location>
</feature>
<dbReference type="Proteomes" id="UP000001520">
    <property type="component" value="Chromosome"/>
</dbReference>
<keyword evidence="1" id="KW-0812">Transmembrane</keyword>
<accession>D3PD55</accession>
<evidence type="ECO:0000256" key="1">
    <source>
        <dbReference type="SAM" id="Phobius"/>
    </source>
</evidence>
<dbReference type="EMBL" id="AP011529">
    <property type="protein sequence ID" value="BAI80528.1"/>
    <property type="molecule type" value="Genomic_DNA"/>
</dbReference>
<reference evidence="3 4" key="1">
    <citation type="journal article" date="2010" name="DNA Res.">
        <title>Bacterial lifestyle in a deep-sea hydrothermal vent chimney revealed by the genome sequence of the thermophilic bacterium Deferribacter desulfuricans SSM1.</title>
        <authorList>
            <person name="Takaki Y."/>
            <person name="Shimamura S."/>
            <person name="Nakagawa S."/>
            <person name="Fukuhara Y."/>
            <person name="Horikawa H."/>
            <person name="Ankai A."/>
            <person name="Harada T."/>
            <person name="Hosoyama A."/>
            <person name="Oguchi A."/>
            <person name="Fukui S."/>
            <person name="Fujita N."/>
            <person name="Takami H."/>
            <person name="Takai K."/>
        </authorList>
    </citation>
    <scope>NUCLEOTIDE SEQUENCE [LARGE SCALE GENOMIC DNA]</scope>
    <source>
        <strain evidence="4">DSM 14783 / JCM 11476 / NBRC 101012 / SSM1</strain>
    </source>
</reference>
<evidence type="ECO:0000313" key="4">
    <source>
        <dbReference type="Proteomes" id="UP000001520"/>
    </source>
</evidence>
<gene>
    <name evidence="3" type="ordered locus">DEFDS_1058</name>
</gene>
<keyword evidence="1" id="KW-0472">Membrane</keyword>
<protein>
    <recommendedName>
        <fullName evidence="2">Putative zinc-finger domain-containing protein</fullName>
    </recommendedName>
</protein>
<proteinExistence type="predicted"/>
<feature type="domain" description="Putative zinc-finger" evidence="2">
    <location>
        <begin position="3"/>
        <end position="36"/>
    </location>
</feature>
<evidence type="ECO:0000259" key="2">
    <source>
        <dbReference type="Pfam" id="PF13490"/>
    </source>
</evidence>
<dbReference type="RefSeq" id="WP_013007775.1">
    <property type="nucleotide sequence ID" value="NC_013939.1"/>
</dbReference>
<dbReference type="eggNOG" id="COG5660">
    <property type="taxonomic scope" value="Bacteria"/>
</dbReference>